<keyword evidence="5" id="KW-0255">Endonuclease</keyword>
<feature type="domain" description="Integrase catalytic" evidence="9">
    <location>
        <begin position="486"/>
        <end position="598"/>
    </location>
</feature>
<dbReference type="GO" id="GO:0008233">
    <property type="term" value="F:peptidase activity"/>
    <property type="evidence" value="ECO:0007669"/>
    <property type="project" value="UniProtKB-KW"/>
</dbReference>
<dbReference type="PANTHER" id="PTHR37984:SF5">
    <property type="entry name" value="PROTEIN NYNRIN-LIKE"/>
    <property type="match status" value="1"/>
</dbReference>
<dbReference type="InterPro" id="IPR000477">
    <property type="entry name" value="RT_dom"/>
</dbReference>
<keyword evidence="1" id="KW-0645">Protease</keyword>
<dbReference type="InterPro" id="IPR036397">
    <property type="entry name" value="RNaseH_sf"/>
</dbReference>
<dbReference type="Gene3D" id="3.30.420.10">
    <property type="entry name" value="Ribonuclease H-like superfamily/Ribonuclease H"/>
    <property type="match status" value="1"/>
</dbReference>
<keyword evidence="3" id="KW-0548">Nucleotidyltransferase</keyword>
<keyword evidence="4" id="KW-0540">Nuclease</keyword>
<dbReference type="CDD" id="cd01647">
    <property type="entry name" value="RT_LTR"/>
    <property type="match status" value="1"/>
</dbReference>
<dbReference type="GO" id="GO:0003964">
    <property type="term" value="F:RNA-directed DNA polymerase activity"/>
    <property type="evidence" value="ECO:0007669"/>
    <property type="project" value="UniProtKB-KW"/>
</dbReference>
<dbReference type="Gene3D" id="3.10.10.10">
    <property type="entry name" value="HIV Type 1 Reverse Transcriptase, subunit A, domain 1"/>
    <property type="match status" value="1"/>
</dbReference>
<dbReference type="FunFam" id="3.30.70.270:FF:000020">
    <property type="entry name" value="Transposon Tf2-6 polyprotein-like Protein"/>
    <property type="match status" value="1"/>
</dbReference>
<dbReference type="InterPro" id="IPR012337">
    <property type="entry name" value="RNaseH-like_sf"/>
</dbReference>
<comment type="caution">
    <text evidence="10">The sequence shown here is derived from an EMBL/GenBank/DDBJ whole genome shotgun (WGS) entry which is preliminary data.</text>
</comment>
<dbReference type="Pfam" id="PF00665">
    <property type="entry name" value="rve"/>
    <property type="match status" value="1"/>
</dbReference>
<evidence type="ECO:0000259" key="8">
    <source>
        <dbReference type="PROSITE" id="PS50878"/>
    </source>
</evidence>
<dbReference type="InterPro" id="IPR050951">
    <property type="entry name" value="Retrovirus_Pol_polyprotein"/>
</dbReference>
<dbReference type="InterPro" id="IPR043128">
    <property type="entry name" value="Rev_trsase/Diguanyl_cyclase"/>
</dbReference>
<evidence type="ECO:0000256" key="1">
    <source>
        <dbReference type="ARBA" id="ARBA00022670"/>
    </source>
</evidence>
<feature type="non-terminal residue" evidence="10">
    <location>
        <position position="598"/>
    </location>
</feature>
<dbReference type="Proteomes" id="UP000265520">
    <property type="component" value="Unassembled WGS sequence"/>
</dbReference>
<dbReference type="InterPro" id="IPR041588">
    <property type="entry name" value="Integrase_H2C2"/>
</dbReference>
<evidence type="ECO:0000256" key="2">
    <source>
        <dbReference type="ARBA" id="ARBA00022679"/>
    </source>
</evidence>
<dbReference type="GO" id="GO:0003676">
    <property type="term" value="F:nucleic acid binding"/>
    <property type="evidence" value="ECO:0007669"/>
    <property type="project" value="InterPro"/>
</dbReference>
<feature type="domain" description="Reverse transcriptase" evidence="8">
    <location>
        <begin position="1"/>
        <end position="145"/>
    </location>
</feature>
<name>A0A392MES1_9FABA</name>
<dbReference type="GO" id="GO:0015074">
    <property type="term" value="P:DNA integration"/>
    <property type="evidence" value="ECO:0007669"/>
    <property type="project" value="InterPro"/>
</dbReference>
<evidence type="ECO:0000256" key="6">
    <source>
        <dbReference type="ARBA" id="ARBA00022801"/>
    </source>
</evidence>
<sequence>LNAITIKDRFPIPTIDELIDELHGSTVFTKIDLRSGYHQIRLAPDDIPKTGFRTLDGHYEFVVMPFGLTNAPSTFQAAMNDLLRPFLRKFALVFFDDILVYSSDWQTHLAHLQQILQALSNNQFYAKFSKCQFGVSSVEYLGHIISAEGVMADPSKIQTMVDWPVPKNITALRAFLGLTGFYRRFVLNYASIASPLTDLLKTNAFTWSEAANSAFIALKTAMANLPLLTLPNFSLPFEVTTDASLHAVGAVLSQQSKPLAFFSKKLTPRLSASSTYIRELYALTEAIKKWRQYLLGSTFKIFTDHKSLKSLMTQTIQTPEQQKWLTKLLGYTYEIHYKPGKENVVADALSRVEESPIEGEYVLLTFPISSLVTKLQLFFSSHIAGTKLMQKVVNDPKMQQKFQIKGGLLYFKDRLFIPSESDLQTSLLQEFHSSPAGGHSGVQATLARLSASFYWPGMHKDVKKFVNTCAVCQHNKYSTQSPYGLLQPLPMPQQVWEDISMDFITHLPQTHNRSCIWVIVDRLTKFAHFIALPTSFTAASLAPIFISEIYRLHGAPKTIVSDRDKVFVSQFWRALFHHLGTSLAFSSSYHPQSDGQTE</sequence>
<evidence type="ECO:0000256" key="5">
    <source>
        <dbReference type="ARBA" id="ARBA00022759"/>
    </source>
</evidence>
<dbReference type="Pfam" id="PF17917">
    <property type="entry name" value="RT_RNaseH"/>
    <property type="match status" value="1"/>
</dbReference>
<dbReference type="AlphaFoldDB" id="A0A392MES1"/>
<evidence type="ECO:0000313" key="10">
    <source>
        <dbReference type="EMBL" id="MCH85539.1"/>
    </source>
</evidence>
<dbReference type="PROSITE" id="PS50994">
    <property type="entry name" value="INTEGRASE"/>
    <property type="match status" value="1"/>
</dbReference>
<reference evidence="10 11" key="1">
    <citation type="journal article" date="2018" name="Front. Plant Sci.">
        <title>Red Clover (Trifolium pratense) and Zigzag Clover (T. medium) - A Picture of Genomic Similarities and Differences.</title>
        <authorList>
            <person name="Dluhosova J."/>
            <person name="Istvanek J."/>
            <person name="Nedelnik J."/>
            <person name="Repkova J."/>
        </authorList>
    </citation>
    <scope>NUCLEOTIDE SEQUENCE [LARGE SCALE GENOMIC DNA]</scope>
    <source>
        <strain evidence="11">cv. 10/8</strain>
        <tissue evidence="10">Leaf</tissue>
    </source>
</reference>
<dbReference type="SUPFAM" id="SSF53098">
    <property type="entry name" value="Ribonuclease H-like"/>
    <property type="match status" value="1"/>
</dbReference>
<dbReference type="Pfam" id="PF00078">
    <property type="entry name" value="RVT_1"/>
    <property type="match status" value="1"/>
</dbReference>
<evidence type="ECO:0000256" key="4">
    <source>
        <dbReference type="ARBA" id="ARBA00022722"/>
    </source>
</evidence>
<keyword evidence="6" id="KW-0378">Hydrolase</keyword>
<keyword evidence="2" id="KW-0808">Transferase</keyword>
<dbReference type="Gene3D" id="1.10.340.70">
    <property type="match status" value="1"/>
</dbReference>
<feature type="non-terminal residue" evidence="10">
    <location>
        <position position="1"/>
    </location>
</feature>
<dbReference type="GO" id="GO:0004519">
    <property type="term" value="F:endonuclease activity"/>
    <property type="evidence" value="ECO:0007669"/>
    <property type="project" value="UniProtKB-KW"/>
</dbReference>
<evidence type="ECO:0000256" key="3">
    <source>
        <dbReference type="ARBA" id="ARBA00022695"/>
    </source>
</evidence>
<dbReference type="Pfam" id="PF17921">
    <property type="entry name" value="Integrase_H2C2"/>
    <property type="match status" value="1"/>
</dbReference>
<dbReference type="InterPro" id="IPR043502">
    <property type="entry name" value="DNA/RNA_pol_sf"/>
</dbReference>
<proteinExistence type="predicted"/>
<protein>
    <submittedName>
        <fullName evidence="10">Transposon Tf2-1 polyprotein</fullName>
    </submittedName>
</protein>
<dbReference type="InterPro" id="IPR041373">
    <property type="entry name" value="RT_RNaseH"/>
</dbReference>
<dbReference type="SUPFAM" id="SSF56672">
    <property type="entry name" value="DNA/RNA polymerases"/>
    <property type="match status" value="1"/>
</dbReference>
<keyword evidence="11" id="KW-1185">Reference proteome</keyword>
<evidence type="ECO:0000259" key="9">
    <source>
        <dbReference type="PROSITE" id="PS50994"/>
    </source>
</evidence>
<dbReference type="InterPro" id="IPR001584">
    <property type="entry name" value="Integrase_cat-core"/>
</dbReference>
<dbReference type="FunFam" id="1.10.340.70:FF:000001">
    <property type="entry name" value="Retrovirus-related Pol polyprotein from transposon gypsy-like Protein"/>
    <property type="match status" value="1"/>
</dbReference>
<evidence type="ECO:0000313" key="11">
    <source>
        <dbReference type="Proteomes" id="UP000265520"/>
    </source>
</evidence>
<dbReference type="CDD" id="cd09274">
    <property type="entry name" value="RNase_HI_RT_Ty3"/>
    <property type="match status" value="1"/>
</dbReference>
<dbReference type="EMBL" id="LXQA010008703">
    <property type="protein sequence ID" value="MCH85539.1"/>
    <property type="molecule type" value="Genomic_DNA"/>
</dbReference>
<keyword evidence="7" id="KW-0695">RNA-directed DNA polymerase</keyword>
<evidence type="ECO:0000256" key="7">
    <source>
        <dbReference type="ARBA" id="ARBA00022918"/>
    </source>
</evidence>
<gene>
    <name evidence="10" type="ORF">A2U01_0006386</name>
</gene>
<accession>A0A392MES1</accession>
<dbReference type="Gene3D" id="3.30.70.270">
    <property type="match status" value="2"/>
</dbReference>
<organism evidence="10 11">
    <name type="scientific">Trifolium medium</name>
    <dbReference type="NCBI Taxonomy" id="97028"/>
    <lineage>
        <taxon>Eukaryota</taxon>
        <taxon>Viridiplantae</taxon>
        <taxon>Streptophyta</taxon>
        <taxon>Embryophyta</taxon>
        <taxon>Tracheophyta</taxon>
        <taxon>Spermatophyta</taxon>
        <taxon>Magnoliopsida</taxon>
        <taxon>eudicotyledons</taxon>
        <taxon>Gunneridae</taxon>
        <taxon>Pentapetalae</taxon>
        <taxon>rosids</taxon>
        <taxon>fabids</taxon>
        <taxon>Fabales</taxon>
        <taxon>Fabaceae</taxon>
        <taxon>Papilionoideae</taxon>
        <taxon>50 kb inversion clade</taxon>
        <taxon>NPAAA clade</taxon>
        <taxon>Hologalegina</taxon>
        <taxon>IRL clade</taxon>
        <taxon>Trifolieae</taxon>
        <taxon>Trifolium</taxon>
    </lineage>
</organism>
<dbReference type="GO" id="GO:0006508">
    <property type="term" value="P:proteolysis"/>
    <property type="evidence" value="ECO:0007669"/>
    <property type="project" value="UniProtKB-KW"/>
</dbReference>
<dbReference type="FunFam" id="3.10.10.10:FF:000007">
    <property type="entry name" value="Retrovirus-related Pol polyprotein from transposon 17.6-like Protein"/>
    <property type="match status" value="1"/>
</dbReference>
<dbReference type="PANTHER" id="PTHR37984">
    <property type="entry name" value="PROTEIN CBG26694"/>
    <property type="match status" value="1"/>
</dbReference>
<dbReference type="PROSITE" id="PS50878">
    <property type="entry name" value="RT_POL"/>
    <property type="match status" value="1"/>
</dbReference>